<feature type="transmembrane region" description="Helical" evidence="8">
    <location>
        <begin position="432"/>
        <end position="451"/>
    </location>
</feature>
<dbReference type="AlphaFoldDB" id="A0A921YZ05"/>
<reference evidence="10" key="1">
    <citation type="journal article" date="2016" name="Insect Biochem. Mol. Biol.">
        <title>Multifaceted biological insights from a draft genome sequence of the tobacco hornworm moth, Manduca sexta.</title>
        <authorList>
            <person name="Kanost M.R."/>
            <person name="Arrese E.L."/>
            <person name="Cao X."/>
            <person name="Chen Y.R."/>
            <person name="Chellapilla S."/>
            <person name="Goldsmith M.R."/>
            <person name="Grosse-Wilde E."/>
            <person name="Heckel D.G."/>
            <person name="Herndon N."/>
            <person name="Jiang H."/>
            <person name="Papanicolaou A."/>
            <person name="Qu J."/>
            <person name="Soulages J.L."/>
            <person name="Vogel H."/>
            <person name="Walters J."/>
            <person name="Waterhouse R.M."/>
            <person name="Ahn S.J."/>
            <person name="Almeida F.C."/>
            <person name="An C."/>
            <person name="Aqrawi P."/>
            <person name="Bretschneider A."/>
            <person name="Bryant W.B."/>
            <person name="Bucks S."/>
            <person name="Chao H."/>
            <person name="Chevignon G."/>
            <person name="Christen J.M."/>
            <person name="Clarke D.F."/>
            <person name="Dittmer N.T."/>
            <person name="Ferguson L.C.F."/>
            <person name="Garavelou S."/>
            <person name="Gordon K.H.J."/>
            <person name="Gunaratna R.T."/>
            <person name="Han Y."/>
            <person name="Hauser F."/>
            <person name="He Y."/>
            <person name="Heidel-Fischer H."/>
            <person name="Hirsh A."/>
            <person name="Hu Y."/>
            <person name="Jiang H."/>
            <person name="Kalra D."/>
            <person name="Klinner C."/>
            <person name="Konig C."/>
            <person name="Kovar C."/>
            <person name="Kroll A.R."/>
            <person name="Kuwar S.S."/>
            <person name="Lee S.L."/>
            <person name="Lehman R."/>
            <person name="Li K."/>
            <person name="Li Z."/>
            <person name="Liang H."/>
            <person name="Lovelace S."/>
            <person name="Lu Z."/>
            <person name="Mansfield J.H."/>
            <person name="McCulloch K.J."/>
            <person name="Mathew T."/>
            <person name="Morton B."/>
            <person name="Muzny D.M."/>
            <person name="Neunemann D."/>
            <person name="Ongeri F."/>
            <person name="Pauchet Y."/>
            <person name="Pu L.L."/>
            <person name="Pyrousis I."/>
            <person name="Rao X.J."/>
            <person name="Redding A."/>
            <person name="Roesel C."/>
            <person name="Sanchez-Gracia A."/>
            <person name="Schaack S."/>
            <person name="Shukla A."/>
            <person name="Tetreau G."/>
            <person name="Wang Y."/>
            <person name="Xiong G.H."/>
            <person name="Traut W."/>
            <person name="Walsh T.K."/>
            <person name="Worley K.C."/>
            <person name="Wu D."/>
            <person name="Wu W."/>
            <person name="Wu Y.Q."/>
            <person name="Zhang X."/>
            <person name="Zou Z."/>
            <person name="Zucker H."/>
            <person name="Briscoe A.D."/>
            <person name="Burmester T."/>
            <person name="Clem R.J."/>
            <person name="Feyereisen R."/>
            <person name="Grimmelikhuijzen C.J.P."/>
            <person name="Hamodrakas S.J."/>
            <person name="Hansson B.S."/>
            <person name="Huguet E."/>
            <person name="Jermiin L.S."/>
            <person name="Lan Q."/>
            <person name="Lehman H.K."/>
            <person name="Lorenzen M."/>
            <person name="Merzendorfer H."/>
            <person name="Michalopoulos I."/>
            <person name="Morton D.B."/>
            <person name="Muthukrishnan S."/>
            <person name="Oakeshott J.G."/>
            <person name="Palmer W."/>
            <person name="Park Y."/>
            <person name="Passarelli A.L."/>
            <person name="Rozas J."/>
            <person name="Schwartz L.M."/>
            <person name="Smith W."/>
            <person name="Southgate A."/>
            <person name="Vilcinskas A."/>
            <person name="Vogt R."/>
            <person name="Wang P."/>
            <person name="Werren J."/>
            <person name="Yu X.Q."/>
            <person name="Zhou J.J."/>
            <person name="Brown S.J."/>
            <person name="Scherer S.E."/>
            <person name="Richards S."/>
            <person name="Blissard G.W."/>
        </authorList>
    </citation>
    <scope>NUCLEOTIDE SEQUENCE</scope>
</reference>
<dbReference type="GO" id="GO:0016020">
    <property type="term" value="C:membrane"/>
    <property type="evidence" value="ECO:0007669"/>
    <property type="project" value="UniProtKB-SubCell"/>
</dbReference>
<accession>A0A921YZ05</accession>
<feature type="transmembrane region" description="Helical" evidence="8">
    <location>
        <begin position="378"/>
        <end position="405"/>
    </location>
</feature>
<dbReference type="EMBL" id="JH668348">
    <property type="protein sequence ID" value="KAG6447750.1"/>
    <property type="molecule type" value="Genomic_DNA"/>
</dbReference>
<feature type="compositionally biased region" description="Polar residues" evidence="7">
    <location>
        <begin position="44"/>
        <end position="71"/>
    </location>
</feature>
<keyword evidence="4 8" id="KW-1133">Transmembrane helix</keyword>
<reference evidence="10" key="2">
    <citation type="submission" date="2020-12" db="EMBL/GenBank/DDBJ databases">
        <authorList>
            <person name="Kanost M."/>
        </authorList>
    </citation>
    <scope>NUCLEOTIDE SEQUENCE</scope>
</reference>
<comment type="subcellular location">
    <subcellularLocation>
        <location evidence="1">Membrane</location>
        <topology evidence="1">Multi-pass membrane protein</topology>
    </subcellularLocation>
</comment>
<dbReference type="InterPro" id="IPR008795">
    <property type="entry name" value="Prominin"/>
</dbReference>
<feature type="compositionally biased region" description="Polar residues" evidence="7">
    <location>
        <begin position="1104"/>
        <end position="1117"/>
    </location>
</feature>
<evidence type="ECO:0000256" key="6">
    <source>
        <dbReference type="ARBA" id="ARBA00023180"/>
    </source>
</evidence>
<feature type="region of interest" description="Disordered" evidence="7">
    <location>
        <begin position="223"/>
        <end position="261"/>
    </location>
</feature>
<feature type="region of interest" description="Disordered" evidence="7">
    <location>
        <begin position="1104"/>
        <end position="1129"/>
    </location>
</feature>
<keyword evidence="3 8" id="KW-0812">Transmembrane</keyword>
<feature type="chain" id="PRO_5037577245" description="Prominin-1-A" evidence="9">
    <location>
        <begin position="19"/>
        <end position="1129"/>
    </location>
</feature>
<feature type="transmembrane region" description="Helical" evidence="8">
    <location>
        <begin position="1056"/>
        <end position="1080"/>
    </location>
</feature>
<evidence type="ECO:0000256" key="8">
    <source>
        <dbReference type="SAM" id="Phobius"/>
    </source>
</evidence>
<evidence type="ECO:0000256" key="4">
    <source>
        <dbReference type="ARBA" id="ARBA00022989"/>
    </source>
</evidence>
<sequence>MAVIALLSVILLINRVSPQTHITKLSSESEVNALSRGAALFASQTQQIRPTSETTAAASNGNNLNVGGSKTSNHDVPRENFQAISTIYTIKSKDKKYEDEGNADPISLFDQNIGSNEMELLEHHEENENAAIAMPLVWDNCLETMFRENQVNILRNTDMENIRSDLPTHSKKLNGSFWNKRNAGAKNADSIKVWLEKYNDLKNSKSEARRGQQKPDSIFIKKINETSSSTSTPPASIPIEASSYSFSSPTSSTTESTSTQTTVQIIPITREVFKEPVTKNTTQSHIMSENDIVTSYTEDWFDPKDRTKIRFSELPQRETYLIPSLKLEDTFHPFSFMSQFFYLIYPFDFPVGLVKDIVWGEFTFPYSFLQAIKVESTFLAFIIVFACIALVIPVYLLILCILSLFSRSRSDNELETGALFPDVEETDCNDRALVVVTLLIVLLSCVLISGMEVSNEQAHISASEGRNVISCACSDIAAWLASAARELHHSLVPPVDLVLHAYKEDLNNVEILLGEPIQQAIAAESGIDLVFDSLSDIITESEDLSKKISSLRDVSIKAGSLASAASDRIKDLAKQIESLKKQCTIKDLPLCDTVNTHSMEMKMKFDLILHEQQLLELRTLGVDNLTRAIATARKEFRVLPSAIATQTASVREDILKDIERRRQMVHVSAKILTDIVRHLTSGLRVLSRQLEIGLKRIQIYEFGRWIMMLACIALFGLVMLLILLAMLCGCGNAKTHGKRTLQVSALWLCFTSLILWGMVSAIFLISGHAEVYVCHALWDSPQYNTLIALLDRPSPLLVDNQGIFDAIFQEMDNVTIDVSVKTVLRDCERDRPAYVVFQLDKVFDVNKETSYFEWGELQADLGRLASVLDVGMLKTISVNFSKLLNQMLLVSDVNLAKYRMDYNVPVVGKDLPSLVDQLQNVAAQLSDLTTAGRLETLASRTQRLYLTNIKPLEQLRADVVFKLTELELQLMPFRRKLNISLSHIHTAQFYIDNQGDVIAQKKVSTYVSRLISHAAGWRTHVLVSAGKHAARCRPLFAVYAAIRSLLCGNYVASLHGWWFCGVILGLLWCTMLTPLCVKLWRSYGRKIRAHEAMTLANLTGHQETPTTALCDGSNWNTPGPPPPPRSDSW</sequence>
<gene>
    <name evidence="10" type="ORF">O3G_MSEX005123</name>
</gene>
<evidence type="ECO:0000256" key="9">
    <source>
        <dbReference type="SAM" id="SignalP"/>
    </source>
</evidence>
<feature type="compositionally biased region" description="Low complexity" evidence="7">
    <location>
        <begin position="226"/>
        <end position="261"/>
    </location>
</feature>
<evidence type="ECO:0000256" key="2">
    <source>
        <dbReference type="ARBA" id="ARBA00006058"/>
    </source>
</evidence>
<feature type="transmembrane region" description="Helical" evidence="8">
    <location>
        <begin position="705"/>
        <end position="733"/>
    </location>
</feature>
<organism evidence="10 11">
    <name type="scientific">Manduca sexta</name>
    <name type="common">Tobacco hawkmoth</name>
    <name type="synonym">Tobacco hornworm</name>
    <dbReference type="NCBI Taxonomy" id="7130"/>
    <lineage>
        <taxon>Eukaryota</taxon>
        <taxon>Metazoa</taxon>
        <taxon>Ecdysozoa</taxon>
        <taxon>Arthropoda</taxon>
        <taxon>Hexapoda</taxon>
        <taxon>Insecta</taxon>
        <taxon>Pterygota</taxon>
        <taxon>Neoptera</taxon>
        <taxon>Endopterygota</taxon>
        <taxon>Lepidoptera</taxon>
        <taxon>Glossata</taxon>
        <taxon>Ditrysia</taxon>
        <taxon>Bombycoidea</taxon>
        <taxon>Sphingidae</taxon>
        <taxon>Sphinginae</taxon>
        <taxon>Sphingini</taxon>
        <taxon>Manduca</taxon>
    </lineage>
</organism>
<dbReference type="PANTHER" id="PTHR22730">
    <property type="entry name" value="PROMININ PROM PROTEIN"/>
    <property type="match status" value="1"/>
</dbReference>
<comment type="caution">
    <text evidence="10">The sequence shown here is derived from an EMBL/GenBank/DDBJ whole genome shotgun (WGS) entry which is preliminary data.</text>
</comment>
<keyword evidence="9" id="KW-0732">Signal</keyword>
<evidence type="ECO:0000313" key="10">
    <source>
        <dbReference type="EMBL" id="KAG6447750.1"/>
    </source>
</evidence>
<evidence type="ECO:0000313" key="11">
    <source>
        <dbReference type="Proteomes" id="UP000791440"/>
    </source>
</evidence>
<dbReference type="PANTHER" id="PTHR22730:SF1">
    <property type="entry name" value="PROMININ-LIKE PROTEIN"/>
    <property type="match status" value="1"/>
</dbReference>
<evidence type="ECO:0000256" key="7">
    <source>
        <dbReference type="SAM" id="MobiDB-lite"/>
    </source>
</evidence>
<keyword evidence="6" id="KW-0325">Glycoprotein</keyword>
<evidence type="ECO:0000256" key="1">
    <source>
        <dbReference type="ARBA" id="ARBA00004141"/>
    </source>
</evidence>
<feature type="signal peptide" evidence="9">
    <location>
        <begin position="1"/>
        <end position="18"/>
    </location>
</feature>
<proteinExistence type="inferred from homology"/>
<feature type="region of interest" description="Disordered" evidence="7">
    <location>
        <begin position="44"/>
        <end position="76"/>
    </location>
</feature>
<protein>
    <recommendedName>
        <fullName evidence="12">Prominin-1-A</fullName>
    </recommendedName>
</protein>
<name>A0A921YZ05_MANSE</name>
<evidence type="ECO:0000256" key="3">
    <source>
        <dbReference type="ARBA" id="ARBA00022692"/>
    </source>
</evidence>
<comment type="similarity">
    <text evidence="2">Belongs to the prominin family.</text>
</comment>
<keyword evidence="11" id="KW-1185">Reference proteome</keyword>
<evidence type="ECO:0008006" key="12">
    <source>
        <dbReference type="Google" id="ProtNLM"/>
    </source>
</evidence>
<evidence type="ECO:0000256" key="5">
    <source>
        <dbReference type="ARBA" id="ARBA00023136"/>
    </source>
</evidence>
<feature type="compositionally biased region" description="Pro residues" evidence="7">
    <location>
        <begin position="1118"/>
        <end position="1129"/>
    </location>
</feature>
<feature type="transmembrane region" description="Helical" evidence="8">
    <location>
        <begin position="745"/>
        <end position="765"/>
    </location>
</feature>
<keyword evidence="5 8" id="KW-0472">Membrane</keyword>
<dbReference type="Proteomes" id="UP000791440">
    <property type="component" value="Unassembled WGS sequence"/>
</dbReference>
<dbReference type="Pfam" id="PF05478">
    <property type="entry name" value="Prominin"/>
    <property type="match status" value="1"/>
</dbReference>